<keyword evidence="3" id="KW-1185">Reference proteome</keyword>
<dbReference type="InterPro" id="IPR029357">
    <property type="entry name" value="SPATA7"/>
</dbReference>
<proteinExistence type="predicted"/>
<comment type="caution">
    <text evidence="2">The sequence shown here is derived from an EMBL/GenBank/DDBJ whole genome shotgun (WGS) entry which is preliminary data.</text>
</comment>
<feature type="coiled-coil region" evidence="1">
    <location>
        <begin position="152"/>
        <end position="179"/>
    </location>
</feature>
<dbReference type="GO" id="GO:0005930">
    <property type="term" value="C:axoneme"/>
    <property type="evidence" value="ECO:0007669"/>
    <property type="project" value="TreeGrafter"/>
</dbReference>
<evidence type="ECO:0000313" key="3">
    <source>
        <dbReference type="Proteomes" id="UP000327044"/>
    </source>
</evidence>
<dbReference type="GO" id="GO:0036064">
    <property type="term" value="C:ciliary basal body"/>
    <property type="evidence" value="ECO:0007669"/>
    <property type="project" value="TreeGrafter"/>
</dbReference>
<accession>A0A5N4B326</accession>
<protein>
    <submittedName>
        <fullName evidence="2">Uncharacterized protein</fullName>
    </submittedName>
</protein>
<dbReference type="InParanoid" id="A0A5N4B326"/>
<organism evidence="2 3">
    <name type="scientific">Photinus pyralis</name>
    <name type="common">Common eastern firefly</name>
    <name type="synonym">Lampyris pyralis</name>
    <dbReference type="NCBI Taxonomy" id="7054"/>
    <lineage>
        <taxon>Eukaryota</taxon>
        <taxon>Metazoa</taxon>
        <taxon>Ecdysozoa</taxon>
        <taxon>Arthropoda</taxon>
        <taxon>Hexapoda</taxon>
        <taxon>Insecta</taxon>
        <taxon>Pterygota</taxon>
        <taxon>Neoptera</taxon>
        <taxon>Endopterygota</taxon>
        <taxon>Coleoptera</taxon>
        <taxon>Polyphaga</taxon>
        <taxon>Elateriformia</taxon>
        <taxon>Elateroidea</taxon>
        <taxon>Lampyridae</taxon>
        <taxon>Lampyrinae</taxon>
        <taxon>Photinus</taxon>
    </lineage>
</organism>
<dbReference type="EMBL" id="VVIM01000001">
    <property type="protein sequence ID" value="KAB0804009.1"/>
    <property type="molecule type" value="Genomic_DNA"/>
</dbReference>
<keyword evidence="1" id="KW-0175">Coiled coil</keyword>
<dbReference type="AlphaFoldDB" id="A0A5N4B326"/>
<dbReference type="GO" id="GO:0000226">
    <property type="term" value="P:microtubule cytoskeleton organization"/>
    <property type="evidence" value="ECO:0007669"/>
    <property type="project" value="TreeGrafter"/>
</dbReference>
<reference evidence="2 3" key="1">
    <citation type="journal article" date="2018" name="Elife">
        <title>Firefly genomes illuminate parallel origins of bioluminescence in beetles.</title>
        <authorList>
            <person name="Fallon T.R."/>
            <person name="Lower S.E."/>
            <person name="Chang C.H."/>
            <person name="Bessho-Uehara M."/>
            <person name="Martin G.J."/>
            <person name="Bewick A.J."/>
            <person name="Behringer M."/>
            <person name="Debat H.J."/>
            <person name="Wong I."/>
            <person name="Day J.C."/>
            <person name="Suvorov A."/>
            <person name="Silva C.J."/>
            <person name="Stanger-Hall K.F."/>
            <person name="Hall D.W."/>
            <person name="Schmitz R.J."/>
            <person name="Nelson D.R."/>
            <person name="Lewis S.M."/>
            <person name="Shigenobu S."/>
            <person name="Bybee S.M."/>
            <person name="Larracuente A.M."/>
            <person name="Oba Y."/>
            <person name="Weng J.K."/>
        </authorList>
    </citation>
    <scope>NUCLEOTIDE SEQUENCE [LARGE SCALE GENOMIC DNA]</scope>
    <source>
        <strain evidence="2">1611_PpyrPB1</strain>
        <tissue evidence="2">Whole body</tissue>
    </source>
</reference>
<evidence type="ECO:0000313" key="2">
    <source>
        <dbReference type="EMBL" id="KAB0804009.1"/>
    </source>
</evidence>
<dbReference type="Proteomes" id="UP000327044">
    <property type="component" value="Unassembled WGS sequence"/>
</dbReference>
<dbReference type="PANTHER" id="PTHR14917">
    <property type="entry name" value="SPERMATOGENESIS-ASSOCIATED PROTEIN 7"/>
    <property type="match status" value="1"/>
</dbReference>
<name>A0A5N4B326_PHOPY</name>
<sequence length="398" mass="45701">MTHPKKTSEHEYVRFSLRIIEDIIRNDLHTNRQIQDVFNSHIEANRETLNNERMMQQISFLKTEFNIPEKIYTMKQSQKCVNCVVAKKNLSLNCDECDVVRNPPLCYRVTELTPNFENAEHLDEDKTNTKDDSTITVMQADIGLYDSYKHSMEHTVSEVEKEEIKLDQGEDERENFKTADAEFVLLPGPLYMPKVYLNESKGGESVSVAPVSSEKNHYLLITKNVAVNTDQKSANCEASTQIETEYKATSTETDCIDQSVNFSNVPQNKICQVDLNHYDLTPQRDVDLSINKADTNLLLGDKYEIVQHKIRNLDMYTLNQFYPTSGTQTSLDRLVPLRKIPKGAQEYFINNGPDLLVPNELHKVDAKIKHDRGKLKTKERVKCNLRSGATDQNPQHED</sequence>
<gene>
    <name evidence="2" type="ORF">PPYR_00979</name>
</gene>
<dbReference type="PANTHER" id="PTHR14917:SF4">
    <property type="entry name" value="SPERMATOGENESIS-ASSOCIATED 7"/>
    <property type="match status" value="1"/>
</dbReference>
<evidence type="ECO:0000256" key="1">
    <source>
        <dbReference type="SAM" id="Coils"/>
    </source>
</evidence>